<dbReference type="InterPro" id="IPR003352">
    <property type="entry name" value="PTS_EIIC"/>
</dbReference>
<dbReference type="KEGG" id="lmt:LMRG_00315"/>
<accession>A0A0H3GE44</accession>
<comment type="subcellular location">
    <subcellularLocation>
        <location evidence="1">Cell inner membrane</location>
        <topology evidence="1">Multi-pass membrane protein</topology>
    </subcellularLocation>
</comment>
<dbReference type="InterPro" id="IPR006327">
    <property type="entry name" value="PTS_IIC_fruc"/>
</dbReference>
<dbReference type="GO" id="GO:0090563">
    <property type="term" value="F:protein-phosphocysteine-sugar phosphotransferase activity"/>
    <property type="evidence" value="ECO:0007669"/>
    <property type="project" value="TreeGrafter"/>
</dbReference>
<evidence type="ECO:0000256" key="1">
    <source>
        <dbReference type="ARBA" id="ARBA00004429"/>
    </source>
</evidence>
<keyword evidence="6 9" id="KW-0812">Transmembrane</keyword>
<evidence type="ECO:0000256" key="2">
    <source>
        <dbReference type="ARBA" id="ARBA00022448"/>
    </source>
</evidence>
<dbReference type="AlphaFoldDB" id="A0A0H3GE44"/>
<feature type="transmembrane region" description="Helical" evidence="9">
    <location>
        <begin position="241"/>
        <end position="260"/>
    </location>
</feature>
<feature type="transmembrane region" description="Helical" evidence="9">
    <location>
        <begin position="167"/>
        <end position="185"/>
    </location>
</feature>
<organism evidence="11 12">
    <name type="scientific">Listeria monocytogenes serotype 1/2a (strain 10403S)</name>
    <dbReference type="NCBI Taxonomy" id="393133"/>
    <lineage>
        <taxon>Bacteria</taxon>
        <taxon>Bacillati</taxon>
        <taxon>Bacillota</taxon>
        <taxon>Bacilli</taxon>
        <taxon>Bacillales</taxon>
        <taxon>Listeriaceae</taxon>
        <taxon>Listeria</taxon>
    </lineage>
</organism>
<dbReference type="NCBIfam" id="NF007787">
    <property type="entry name" value="PRK10478.1"/>
    <property type="match status" value="1"/>
</dbReference>
<proteinExistence type="predicted"/>
<evidence type="ECO:0000256" key="9">
    <source>
        <dbReference type="SAM" id="Phobius"/>
    </source>
</evidence>
<dbReference type="HOGENOM" id="CLU_013155_0_1_9"/>
<reference evidence="12" key="1">
    <citation type="submission" date="2010-04" db="EMBL/GenBank/DDBJ databases">
        <title>The genome sequence of Listeria monocytogenes strain 10403S.</title>
        <authorList>
            <consortium name="The Broad Institute Genome Sequencing Platform"/>
            <consortium name="The Broad Institute Genome Sequencing Center for Infectious Disease."/>
            <person name="Borowsky M."/>
            <person name="Borodovsky M."/>
            <person name="Young S.K."/>
            <person name="Zeng Q."/>
            <person name="Koehrsen M."/>
            <person name="Fitzgerald M."/>
            <person name="Wiedmann M."/>
            <person name="Swaminathan B."/>
            <person name="Lauer P."/>
            <person name="Portnoy D."/>
            <person name="Cossart P."/>
            <person name="Buchrieser C."/>
            <person name="Higgins D."/>
            <person name="Abouelleil A."/>
            <person name="Alvarado L."/>
            <person name="Arachchi H.M."/>
            <person name="Berlin A."/>
            <person name="Borenstein D."/>
            <person name="Brown A."/>
            <person name="Chapman S.B."/>
            <person name="Chen Z."/>
            <person name="Dunbar C.D."/>
            <person name="Engels R."/>
            <person name="Freedman E."/>
            <person name="Gearin G."/>
            <person name="Gellesch M."/>
            <person name="Goldberg J."/>
            <person name="Griggs A."/>
            <person name="Gujja S."/>
            <person name="Heilman E."/>
            <person name="Heiman D."/>
            <person name="Howarth C."/>
            <person name="Jen D."/>
            <person name="Larson L."/>
            <person name="Lui A."/>
            <person name="MacDonald J."/>
            <person name="Mehta T."/>
            <person name="Montmayeur A."/>
            <person name="Neiman D."/>
            <person name="Park D."/>
            <person name="Pearson M."/>
            <person name="Priest M."/>
            <person name="Richards J."/>
            <person name="Roberts A."/>
            <person name="Saif S."/>
            <person name="Shea T."/>
            <person name="Shenoy N."/>
            <person name="Sisk P."/>
            <person name="Stolte C."/>
            <person name="Sykes S."/>
            <person name="Walk T."/>
            <person name="White J."/>
            <person name="Yandava C."/>
            <person name="Haas B."/>
            <person name="Nusbaum C."/>
            <person name="Birren B."/>
        </authorList>
    </citation>
    <scope>NUCLEOTIDE SEQUENCE [LARGE SCALE GENOMIC DNA]</scope>
    <source>
        <strain evidence="12">10403S</strain>
    </source>
</reference>
<dbReference type="GO" id="GO:0005886">
    <property type="term" value="C:plasma membrane"/>
    <property type="evidence" value="ECO:0007669"/>
    <property type="project" value="UniProtKB-SubCell"/>
</dbReference>
<dbReference type="GO" id="GO:0009401">
    <property type="term" value="P:phosphoenolpyruvate-dependent sugar phosphotransferase system"/>
    <property type="evidence" value="ECO:0007669"/>
    <property type="project" value="UniProtKB-KW"/>
</dbReference>
<evidence type="ECO:0000256" key="5">
    <source>
        <dbReference type="ARBA" id="ARBA00022683"/>
    </source>
</evidence>
<keyword evidence="5" id="KW-0598">Phosphotransferase system</keyword>
<evidence type="ECO:0000256" key="4">
    <source>
        <dbReference type="ARBA" id="ARBA00022597"/>
    </source>
</evidence>
<feature type="transmembrane region" description="Helical" evidence="9">
    <location>
        <begin position="53"/>
        <end position="74"/>
    </location>
</feature>
<dbReference type="InterPro" id="IPR013014">
    <property type="entry name" value="PTS_EIIC_2"/>
</dbReference>
<feature type="transmembrane region" description="Helical" evidence="9">
    <location>
        <begin position="306"/>
        <end position="326"/>
    </location>
</feature>
<feature type="transmembrane region" description="Helical" evidence="9">
    <location>
        <begin position="17"/>
        <end position="41"/>
    </location>
</feature>
<feature type="transmembrane region" description="Helical" evidence="9">
    <location>
        <begin position="206"/>
        <end position="229"/>
    </location>
</feature>
<dbReference type="PROSITE" id="PS51104">
    <property type="entry name" value="PTS_EIIC_TYPE_2"/>
    <property type="match status" value="1"/>
</dbReference>
<name>A0A0H3GE44_LISM4</name>
<dbReference type="Pfam" id="PF02378">
    <property type="entry name" value="PTS_EIIC"/>
    <property type="match status" value="1"/>
</dbReference>
<dbReference type="GO" id="GO:0008982">
    <property type="term" value="F:protein-N(PI)-phosphohistidine-sugar phosphotransferase activity"/>
    <property type="evidence" value="ECO:0007669"/>
    <property type="project" value="InterPro"/>
</dbReference>
<feature type="domain" description="PTS EIIC type-2" evidence="10">
    <location>
        <begin position="7"/>
        <end position="336"/>
    </location>
</feature>
<evidence type="ECO:0000256" key="3">
    <source>
        <dbReference type="ARBA" id="ARBA00022475"/>
    </source>
</evidence>
<sequence length="353" mass="36610">MRTLKFLQKHLMTATSYMIPFVVAGGILFALSVMLSGQAAVPDAGWLAKLNQIGAAGLALFIPILGGYIAFSMADKPGLAPGMIGAYLANEIGAGFIGGIIAGFLAGFVVIQLKKIKLAPSMRTLGSIFIYPLLGTLITGGIIVFLIGEPISGFMDWMTNALNSLSGAAKVPLGALLGAMISFDMGGPVNKVAATFAQTQVDTLPYLMGGVGVAICVPPIGLGVATLLFPKKFTRVEKDSGIAALLMGSVGITEGAIPFATADPLRVIPSIMVGSIVGNVSAFLFGCLNHAPWGGLIVLPVVDNRIGYIASIALGAVVTAIMLRILKKDATELDEALEEGQDIDDLDINFEDI</sequence>
<dbReference type="PANTHER" id="PTHR30505:SF0">
    <property type="entry name" value="FRUCTOSE-LIKE PTS SYSTEM EIIBC COMPONENT-RELATED"/>
    <property type="match status" value="1"/>
</dbReference>
<keyword evidence="2" id="KW-0813">Transport</keyword>
<keyword evidence="3" id="KW-1003">Cell membrane</keyword>
<gene>
    <name evidence="11" type="ordered locus">LMRG_00315</name>
</gene>
<keyword evidence="7 9" id="KW-1133">Transmembrane helix</keyword>
<evidence type="ECO:0000256" key="8">
    <source>
        <dbReference type="ARBA" id="ARBA00023136"/>
    </source>
</evidence>
<keyword evidence="4" id="KW-0762">Sugar transport</keyword>
<feature type="transmembrane region" description="Helical" evidence="9">
    <location>
        <begin position="125"/>
        <end position="147"/>
    </location>
</feature>
<dbReference type="PANTHER" id="PTHR30505">
    <property type="entry name" value="FRUCTOSE-LIKE PERMEASE"/>
    <property type="match status" value="1"/>
</dbReference>
<protein>
    <submittedName>
        <fullName evidence="11">Fructose-specific PTS system IIC component</fullName>
    </submittedName>
</protein>
<dbReference type="GO" id="GO:0005351">
    <property type="term" value="F:carbohydrate:proton symporter activity"/>
    <property type="evidence" value="ECO:0007669"/>
    <property type="project" value="InterPro"/>
</dbReference>
<dbReference type="RefSeq" id="WP_003722829.1">
    <property type="nucleotide sequence ID" value="NC_017544.1"/>
</dbReference>
<feature type="transmembrane region" description="Helical" evidence="9">
    <location>
        <begin position="94"/>
        <end position="113"/>
    </location>
</feature>
<dbReference type="Proteomes" id="UP000001288">
    <property type="component" value="Chromosome"/>
</dbReference>
<evidence type="ECO:0000313" key="11">
    <source>
        <dbReference type="EMBL" id="AEO05634.1"/>
    </source>
</evidence>
<dbReference type="NCBIfam" id="TIGR01427">
    <property type="entry name" value="PTS_IIC_fructo"/>
    <property type="match status" value="1"/>
</dbReference>
<dbReference type="InterPro" id="IPR050864">
    <property type="entry name" value="Bacterial_PTS_Sugar_Transport"/>
</dbReference>
<evidence type="ECO:0000313" key="12">
    <source>
        <dbReference type="Proteomes" id="UP000001288"/>
    </source>
</evidence>
<evidence type="ECO:0000259" key="10">
    <source>
        <dbReference type="PROSITE" id="PS51104"/>
    </source>
</evidence>
<dbReference type="EMBL" id="CP002002">
    <property type="protein sequence ID" value="AEO05634.1"/>
    <property type="molecule type" value="Genomic_DNA"/>
</dbReference>
<keyword evidence="8 9" id="KW-0472">Membrane</keyword>
<evidence type="ECO:0000256" key="7">
    <source>
        <dbReference type="ARBA" id="ARBA00022989"/>
    </source>
</evidence>
<evidence type="ECO:0000256" key="6">
    <source>
        <dbReference type="ARBA" id="ARBA00022692"/>
    </source>
</evidence>